<dbReference type="AlphaFoldDB" id="A0A1H7FKK1"/>
<dbReference type="SUPFAM" id="SSF88659">
    <property type="entry name" value="Sigma3 and sigma4 domains of RNA polymerase sigma factors"/>
    <property type="match status" value="1"/>
</dbReference>
<accession>A0A1H7FKK1</accession>
<evidence type="ECO:0000313" key="8">
    <source>
        <dbReference type="EMBL" id="SEK26633.1"/>
    </source>
</evidence>
<keyword evidence="2" id="KW-0805">Transcription regulation</keyword>
<evidence type="ECO:0000256" key="5">
    <source>
        <dbReference type="ARBA" id="ARBA00023163"/>
    </source>
</evidence>
<dbReference type="EMBL" id="FOAB01000001">
    <property type="protein sequence ID" value="SEK26633.1"/>
    <property type="molecule type" value="Genomic_DNA"/>
</dbReference>
<evidence type="ECO:0000259" key="6">
    <source>
        <dbReference type="Pfam" id="PF04542"/>
    </source>
</evidence>
<evidence type="ECO:0000313" key="9">
    <source>
        <dbReference type="Proteomes" id="UP000198521"/>
    </source>
</evidence>
<dbReference type="GO" id="GO:0006352">
    <property type="term" value="P:DNA-templated transcription initiation"/>
    <property type="evidence" value="ECO:0007669"/>
    <property type="project" value="InterPro"/>
</dbReference>
<keyword evidence="9" id="KW-1185">Reference proteome</keyword>
<dbReference type="Proteomes" id="UP000198521">
    <property type="component" value="Unassembled WGS sequence"/>
</dbReference>
<reference evidence="8 9" key="1">
    <citation type="submission" date="2016-10" db="EMBL/GenBank/DDBJ databases">
        <authorList>
            <person name="de Groot N.N."/>
        </authorList>
    </citation>
    <scope>NUCLEOTIDE SEQUENCE [LARGE SCALE GENOMIC DNA]</scope>
    <source>
        <strain evidence="8 9">DSM 25232</strain>
    </source>
</reference>
<dbReference type="PANTHER" id="PTHR43133:SF8">
    <property type="entry name" value="RNA POLYMERASE SIGMA FACTOR HI_1459-RELATED"/>
    <property type="match status" value="1"/>
</dbReference>
<dbReference type="InterPro" id="IPR014284">
    <property type="entry name" value="RNA_pol_sigma-70_dom"/>
</dbReference>
<feature type="domain" description="RNA polymerase sigma-70 region 2" evidence="6">
    <location>
        <begin position="27"/>
        <end position="90"/>
    </location>
</feature>
<evidence type="ECO:0000256" key="4">
    <source>
        <dbReference type="ARBA" id="ARBA00023125"/>
    </source>
</evidence>
<dbReference type="OrthoDB" id="1163416at2"/>
<dbReference type="InterPro" id="IPR039425">
    <property type="entry name" value="RNA_pol_sigma-70-like"/>
</dbReference>
<evidence type="ECO:0000256" key="3">
    <source>
        <dbReference type="ARBA" id="ARBA00023082"/>
    </source>
</evidence>
<gene>
    <name evidence="8" type="ORF">SAMN04487910_0119</name>
</gene>
<dbReference type="PANTHER" id="PTHR43133">
    <property type="entry name" value="RNA POLYMERASE ECF-TYPE SIGMA FACTO"/>
    <property type="match status" value="1"/>
</dbReference>
<dbReference type="InterPro" id="IPR013324">
    <property type="entry name" value="RNA_pol_sigma_r3/r4-like"/>
</dbReference>
<dbReference type="GO" id="GO:0003677">
    <property type="term" value="F:DNA binding"/>
    <property type="evidence" value="ECO:0007669"/>
    <property type="project" value="UniProtKB-KW"/>
</dbReference>
<organism evidence="8 9">
    <name type="scientific">Aquimarina amphilecti</name>
    <dbReference type="NCBI Taxonomy" id="1038014"/>
    <lineage>
        <taxon>Bacteria</taxon>
        <taxon>Pseudomonadati</taxon>
        <taxon>Bacteroidota</taxon>
        <taxon>Flavobacteriia</taxon>
        <taxon>Flavobacteriales</taxon>
        <taxon>Flavobacteriaceae</taxon>
        <taxon>Aquimarina</taxon>
    </lineage>
</organism>
<proteinExistence type="inferred from homology"/>
<dbReference type="Pfam" id="PF08281">
    <property type="entry name" value="Sigma70_r4_2"/>
    <property type="match status" value="1"/>
</dbReference>
<sequence length="186" mass="22277">MNTNQIVIGITNGDKYILNEFYQNQIKYVKNYVLNNQGNTEDAEDIMQESIMELYKKLRFDNFKIKGSIVSYFFGICKNQWLTKLKNKKRFPTREINETYHEGANDTLRNFLENEEQKYLYKRSFQKLSDENQKILTLYFEGKSMQEIAVTLGFNEVNIRKKKFRAKKKLIEIIQQDPIYQELACF</sequence>
<protein>
    <submittedName>
        <fullName evidence="8">RNA polymerase sigma factor, sigma-70 family</fullName>
    </submittedName>
</protein>
<keyword evidence="4" id="KW-0238">DNA-binding</keyword>
<dbReference type="InterPro" id="IPR007627">
    <property type="entry name" value="RNA_pol_sigma70_r2"/>
</dbReference>
<evidence type="ECO:0000256" key="2">
    <source>
        <dbReference type="ARBA" id="ARBA00023015"/>
    </source>
</evidence>
<dbReference type="InterPro" id="IPR036388">
    <property type="entry name" value="WH-like_DNA-bd_sf"/>
</dbReference>
<dbReference type="RefSeq" id="WP_091404055.1">
    <property type="nucleotide sequence ID" value="NZ_FOAB01000001.1"/>
</dbReference>
<feature type="domain" description="RNA polymerase sigma factor 70 region 4 type 2" evidence="7">
    <location>
        <begin position="125"/>
        <end position="170"/>
    </location>
</feature>
<dbReference type="SUPFAM" id="SSF88946">
    <property type="entry name" value="Sigma2 domain of RNA polymerase sigma factors"/>
    <property type="match status" value="1"/>
</dbReference>
<dbReference type="InterPro" id="IPR013249">
    <property type="entry name" value="RNA_pol_sigma70_r4_t2"/>
</dbReference>
<dbReference type="Gene3D" id="1.10.10.10">
    <property type="entry name" value="Winged helix-like DNA-binding domain superfamily/Winged helix DNA-binding domain"/>
    <property type="match status" value="1"/>
</dbReference>
<name>A0A1H7FKK1_AQUAM</name>
<dbReference type="InterPro" id="IPR013325">
    <property type="entry name" value="RNA_pol_sigma_r2"/>
</dbReference>
<evidence type="ECO:0000259" key="7">
    <source>
        <dbReference type="Pfam" id="PF08281"/>
    </source>
</evidence>
<dbReference type="STRING" id="1038014.SAMN04487910_0119"/>
<dbReference type="Pfam" id="PF04542">
    <property type="entry name" value="Sigma70_r2"/>
    <property type="match status" value="1"/>
</dbReference>
<comment type="similarity">
    <text evidence="1">Belongs to the sigma-70 factor family. ECF subfamily.</text>
</comment>
<evidence type="ECO:0000256" key="1">
    <source>
        <dbReference type="ARBA" id="ARBA00010641"/>
    </source>
</evidence>
<dbReference type="GO" id="GO:0016987">
    <property type="term" value="F:sigma factor activity"/>
    <property type="evidence" value="ECO:0007669"/>
    <property type="project" value="UniProtKB-KW"/>
</dbReference>
<dbReference type="NCBIfam" id="TIGR02937">
    <property type="entry name" value="sigma70-ECF"/>
    <property type="match status" value="1"/>
</dbReference>
<keyword evidence="5" id="KW-0804">Transcription</keyword>
<keyword evidence="3" id="KW-0731">Sigma factor</keyword>
<dbReference type="Gene3D" id="1.10.1740.10">
    <property type="match status" value="1"/>
</dbReference>